<dbReference type="EMBL" id="QRHP01000001">
    <property type="protein sequence ID" value="RHF87232.1"/>
    <property type="molecule type" value="Genomic_DNA"/>
</dbReference>
<evidence type="ECO:0000313" key="3">
    <source>
        <dbReference type="EMBL" id="RHE96747.1"/>
    </source>
</evidence>
<dbReference type="AlphaFoldDB" id="A0A0M6WVA9"/>
<evidence type="ECO:0000313" key="5">
    <source>
        <dbReference type="Proteomes" id="UP000049828"/>
    </source>
</evidence>
<evidence type="ECO:0000313" key="7">
    <source>
        <dbReference type="Proteomes" id="UP000286271"/>
    </source>
</evidence>
<dbReference type="PANTHER" id="PTHR47992">
    <property type="entry name" value="PROTEIN PHOSPHATASE"/>
    <property type="match status" value="1"/>
</dbReference>
<dbReference type="GO" id="GO:0004722">
    <property type="term" value="F:protein serine/threonine phosphatase activity"/>
    <property type="evidence" value="ECO:0007669"/>
    <property type="project" value="InterPro"/>
</dbReference>
<dbReference type="Proteomes" id="UP000283701">
    <property type="component" value="Unassembled WGS sequence"/>
</dbReference>
<feature type="domain" description="PPM-type phosphatase" evidence="1">
    <location>
        <begin position="3"/>
        <end position="240"/>
    </location>
</feature>
<dbReference type="Proteomes" id="UP000049828">
    <property type="component" value="Unassembled WGS sequence"/>
</dbReference>
<evidence type="ECO:0000313" key="6">
    <source>
        <dbReference type="Proteomes" id="UP000283701"/>
    </source>
</evidence>
<keyword evidence="5" id="KW-1185">Reference proteome</keyword>
<protein>
    <submittedName>
        <fullName evidence="2">Protein serine/threonine phosphatase</fullName>
    </submittedName>
    <submittedName>
        <fullName evidence="3">Stp1/IreP family PP2C-type Ser/Thr phosphatase</fullName>
    </submittedName>
</protein>
<dbReference type="Proteomes" id="UP000286271">
    <property type="component" value="Unassembled WGS sequence"/>
</dbReference>
<organism evidence="2 5">
    <name type="scientific">Roseburia inulinivorans</name>
    <dbReference type="NCBI Taxonomy" id="360807"/>
    <lineage>
        <taxon>Bacteria</taxon>
        <taxon>Bacillati</taxon>
        <taxon>Bacillota</taxon>
        <taxon>Clostridia</taxon>
        <taxon>Lachnospirales</taxon>
        <taxon>Lachnospiraceae</taxon>
        <taxon>Roseburia</taxon>
    </lineage>
</organism>
<dbReference type="InterPro" id="IPR036457">
    <property type="entry name" value="PPM-type-like_dom_sf"/>
</dbReference>
<dbReference type="Gene3D" id="3.60.40.10">
    <property type="entry name" value="PPM-type phosphatase domain"/>
    <property type="match status" value="1"/>
</dbReference>
<dbReference type="InterPro" id="IPR015655">
    <property type="entry name" value="PP2C"/>
</dbReference>
<dbReference type="NCBIfam" id="NF033484">
    <property type="entry name" value="Stp1_PP2C_phos"/>
    <property type="match status" value="1"/>
</dbReference>
<reference evidence="5" key="1">
    <citation type="submission" date="2015-05" db="EMBL/GenBank/DDBJ databases">
        <authorList>
            <consortium name="Pathogen Informatics"/>
        </authorList>
    </citation>
    <scope>NUCLEOTIDE SEQUENCE [LARGE SCALE GENOMIC DNA]</scope>
    <source>
        <strain evidence="5">L1-83</strain>
    </source>
</reference>
<reference evidence="2" key="2">
    <citation type="submission" date="2015-05" db="EMBL/GenBank/DDBJ databases">
        <authorList>
            <person name="Wang D.B."/>
            <person name="Wang M."/>
        </authorList>
    </citation>
    <scope>NUCLEOTIDE SEQUENCE [LARGE SCALE GENOMIC DNA]</scope>
    <source>
        <strain evidence="2">L1-83</strain>
    </source>
</reference>
<evidence type="ECO:0000259" key="1">
    <source>
        <dbReference type="PROSITE" id="PS51746"/>
    </source>
</evidence>
<gene>
    <name evidence="4" type="ORF">DW654_00200</name>
    <name evidence="3" type="ORF">DW707_10700</name>
    <name evidence="2" type="ORF">RIL183_06311</name>
</gene>
<dbReference type="OrthoDB" id="9801841at2"/>
<dbReference type="STRING" id="360807.ERS852392_00891"/>
<proteinExistence type="predicted"/>
<accession>A0A0M6WVA9</accession>
<dbReference type="InterPro" id="IPR001932">
    <property type="entry name" value="PPM-type_phosphatase-like_dom"/>
</dbReference>
<dbReference type="SMART" id="SM00331">
    <property type="entry name" value="PP2C_SIG"/>
    <property type="match status" value="1"/>
</dbReference>
<evidence type="ECO:0000313" key="4">
    <source>
        <dbReference type="EMBL" id="RHF87232.1"/>
    </source>
</evidence>
<name>A0A0M6WVA9_9FIRM</name>
<dbReference type="Pfam" id="PF13672">
    <property type="entry name" value="PP2C_2"/>
    <property type="match status" value="1"/>
</dbReference>
<sequence length="248" mass="27144">MKTFSMTHIGRRREMNQDYMYTSENAVGKLPNLFLVADGMGGHKAGEYASRFTVEKIVETIETSGQTEPVAAMKEAVEAANRGLLEEAGRDAAKAGMGTTVVAATVIGDHLHVANVGDSRLYLINHEAIRQITRDHSLVEEMVRLGEMDKADAKDHPDKNIITRAVGVVPELSVDFFEVELKPGDTVLMCSDGLTNMIEDEEIKKIVLGQRDIVEKAEKLIDTANGNGGKDNITVVLIEPFSDEVKEC</sequence>
<dbReference type="SUPFAM" id="SSF81606">
    <property type="entry name" value="PP2C-like"/>
    <property type="match status" value="1"/>
</dbReference>
<dbReference type="CDD" id="cd00143">
    <property type="entry name" value="PP2Cc"/>
    <property type="match status" value="1"/>
</dbReference>
<dbReference type="EMBL" id="CVRS01000092">
    <property type="protein sequence ID" value="CRL41545.1"/>
    <property type="molecule type" value="Genomic_DNA"/>
</dbReference>
<dbReference type="PROSITE" id="PS51746">
    <property type="entry name" value="PPM_2"/>
    <property type="match status" value="1"/>
</dbReference>
<dbReference type="SMART" id="SM00332">
    <property type="entry name" value="PP2Cc"/>
    <property type="match status" value="1"/>
</dbReference>
<dbReference type="EMBL" id="QSKW01000016">
    <property type="protein sequence ID" value="RHE96747.1"/>
    <property type="molecule type" value="Genomic_DNA"/>
</dbReference>
<evidence type="ECO:0000313" key="2">
    <source>
        <dbReference type="EMBL" id="CRL41545.1"/>
    </source>
</evidence>
<reference evidence="6 7" key="3">
    <citation type="submission" date="2018-08" db="EMBL/GenBank/DDBJ databases">
        <title>A genome reference for cultivated species of the human gut microbiota.</title>
        <authorList>
            <person name="Zou Y."/>
            <person name="Xue W."/>
            <person name="Luo G."/>
        </authorList>
    </citation>
    <scope>NUCLEOTIDE SEQUENCE [LARGE SCALE GENOMIC DNA]</scope>
    <source>
        <strain evidence="4 6">AM23-23AC</strain>
        <strain evidence="3 7">AM27-11</strain>
    </source>
</reference>
<dbReference type="RefSeq" id="WP_021923300.1">
    <property type="nucleotide sequence ID" value="NZ_CVRS01000092.1"/>
</dbReference>